<dbReference type="EMBL" id="JANBVO010000035">
    <property type="protein sequence ID" value="KAJ9137313.1"/>
    <property type="molecule type" value="Genomic_DNA"/>
</dbReference>
<dbReference type="GO" id="GO:0032040">
    <property type="term" value="C:small-subunit processome"/>
    <property type="evidence" value="ECO:0007669"/>
    <property type="project" value="TreeGrafter"/>
</dbReference>
<protein>
    <submittedName>
        <fullName evidence="2">Sas10/Utp3/C1D family protein</fullName>
    </submittedName>
</protein>
<comment type="caution">
    <text evidence="2">The sequence shown here is derived from an EMBL/GenBank/DDBJ whole genome shotgun (WGS) entry which is preliminary data.</text>
</comment>
<evidence type="ECO:0000313" key="3">
    <source>
        <dbReference type="Proteomes" id="UP001174694"/>
    </source>
</evidence>
<feature type="region of interest" description="Disordered" evidence="1">
    <location>
        <begin position="122"/>
        <end position="226"/>
    </location>
</feature>
<dbReference type="InterPro" id="IPR007146">
    <property type="entry name" value="Sas10/Utp3/C1D"/>
</dbReference>
<feature type="region of interest" description="Disordered" evidence="1">
    <location>
        <begin position="243"/>
        <end position="297"/>
    </location>
</feature>
<proteinExistence type="predicted"/>
<feature type="compositionally biased region" description="Basic and acidic residues" evidence="1">
    <location>
        <begin position="334"/>
        <end position="344"/>
    </location>
</feature>
<dbReference type="PANTHER" id="PTHR13237">
    <property type="entry name" value="SOMETHING ABOUT SILENCING PROTEIN 10-RELATED"/>
    <property type="match status" value="1"/>
</dbReference>
<evidence type="ECO:0000256" key="1">
    <source>
        <dbReference type="SAM" id="MobiDB-lite"/>
    </source>
</evidence>
<gene>
    <name evidence="2" type="ORF">NKR23_g9272</name>
</gene>
<accession>A0AA38VJY0</accession>
<feature type="compositionally biased region" description="Basic and acidic residues" evidence="1">
    <location>
        <begin position="212"/>
        <end position="222"/>
    </location>
</feature>
<dbReference type="Proteomes" id="UP001174694">
    <property type="component" value="Unassembled WGS sequence"/>
</dbReference>
<dbReference type="GO" id="GO:0000462">
    <property type="term" value="P:maturation of SSU-rRNA from tricistronic rRNA transcript (SSU-rRNA, 5.8S rRNA, LSU-rRNA)"/>
    <property type="evidence" value="ECO:0007669"/>
    <property type="project" value="TreeGrafter"/>
</dbReference>
<sequence length="381" mass="41946">MATATTLPALLESLTQSLSSANEATPKLSGIGPTQDGISLLDVKNELLLSYLQNLVFLILLKIRNSRQEETNEDHATSISLQDAAVKKLVELRLYLEKGVRPLEDKLRYQIEKVLRAADDQERHAKAAEAAKQAGDSESGSDSDSASGSDSEEGSDEDEESAPTAKISDLQYRPNLSAFVRPTETVSAADKGKQPDGIYRPPKVAPTVMPTTERRERAERRPLKSATMDEFIADEFSAAPLAEPSIGTTIMQGGRKVKTASERKEEAARRDYEETNFVRLPKESKKERAKKNKVEGRRGRVDFGGEEWKDLGEGVDRINRLTKGRGGGTGTRALLEKSRKRGIDTVDGPRGSGASRVDVGERFQKRLKVLEGGRRDRGKKR</sequence>
<organism evidence="2 3">
    <name type="scientific">Pleurostoma richardsiae</name>
    <dbReference type="NCBI Taxonomy" id="41990"/>
    <lineage>
        <taxon>Eukaryota</taxon>
        <taxon>Fungi</taxon>
        <taxon>Dikarya</taxon>
        <taxon>Ascomycota</taxon>
        <taxon>Pezizomycotina</taxon>
        <taxon>Sordariomycetes</taxon>
        <taxon>Sordariomycetidae</taxon>
        <taxon>Calosphaeriales</taxon>
        <taxon>Pleurostomataceae</taxon>
        <taxon>Pleurostoma</taxon>
    </lineage>
</organism>
<feature type="compositionally biased region" description="Basic and acidic residues" evidence="1">
    <location>
        <begin position="280"/>
        <end position="297"/>
    </location>
</feature>
<feature type="compositionally biased region" description="Basic and acidic residues" evidence="1">
    <location>
        <begin position="259"/>
        <end position="273"/>
    </location>
</feature>
<keyword evidence="3" id="KW-1185">Reference proteome</keyword>
<feature type="region of interest" description="Disordered" evidence="1">
    <location>
        <begin position="321"/>
        <end position="360"/>
    </location>
</feature>
<dbReference type="AlphaFoldDB" id="A0AA38VJY0"/>
<evidence type="ECO:0000313" key="2">
    <source>
        <dbReference type="EMBL" id="KAJ9137313.1"/>
    </source>
</evidence>
<reference evidence="2" key="1">
    <citation type="submission" date="2022-07" db="EMBL/GenBank/DDBJ databases">
        <title>Fungi with potential for degradation of polypropylene.</title>
        <authorList>
            <person name="Gostincar C."/>
        </authorList>
    </citation>
    <scope>NUCLEOTIDE SEQUENCE</scope>
    <source>
        <strain evidence="2">EXF-13308</strain>
    </source>
</reference>
<dbReference type="Pfam" id="PF04000">
    <property type="entry name" value="Sas10_Utp3"/>
    <property type="match status" value="1"/>
</dbReference>
<feature type="compositionally biased region" description="Low complexity" evidence="1">
    <location>
        <begin position="130"/>
        <end position="149"/>
    </location>
</feature>
<feature type="compositionally biased region" description="Acidic residues" evidence="1">
    <location>
        <begin position="150"/>
        <end position="161"/>
    </location>
</feature>
<name>A0AA38VJY0_9PEZI</name>
<dbReference type="PANTHER" id="PTHR13237:SF9">
    <property type="entry name" value="NEUROGUIDIN"/>
    <property type="match status" value="1"/>
</dbReference>